<evidence type="ECO:0000313" key="2">
    <source>
        <dbReference type="Proteomes" id="UP000653076"/>
    </source>
</evidence>
<gene>
    <name evidence="1" type="ORF">Vqi01_18930</name>
</gene>
<dbReference type="Proteomes" id="UP000653076">
    <property type="component" value="Unassembled WGS sequence"/>
</dbReference>
<sequence length="140" mass="15365">MALVDERDCSVVTVRHAMLLAAESIVPLMVVMMRRRTPPAVAMLATAGHAIPTNHIGALESIRFAHVAAVLAPSGLAWDFAILDSTEEPDALLAPAQRRSTWIIGVRHRHRWLPPPRTTPRRTHRIAGPPPLLIACEADR</sequence>
<accession>A0ABQ4J985</accession>
<protein>
    <submittedName>
        <fullName evidence="1">Uncharacterized protein</fullName>
    </submittedName>
</protein>
<comment type="caution">
    <text evidence="1">The sequence shown here is derived from an EMBL/GenBank/DDBJ whole genome shotgun (WGS) entry which is preliminary data.</text>
</comment>
<reference evidence="1 2" key="1">
    <citation type="submission" date="2021-01" db="EMBL/GenBank/DDBJ databases">
        <title>Whole genome shotgun sequence of Verrucosispora qiuiae NBRC 106684.</title>
        <authorList>
            <person name="Komaki H."/>
            <person name="Tamura T."/>
        </authorList>
    </citation>
    <scope>NUCLEOTIDE SEQUENCE [LARGE SCALE GENOMIC DNA]</scope>
    <source>
        <strain evidence="1 2">NBRC 106684</strain>
    </source>
</reference>
<organism evidence="1 2">
    <name type="scientific">Micromonospora qiuiae</name>
    <dbReference type="NCBI Taxonomy" id="502268"/>
    <lineage>
        <taxon>Bacteria</taxon>
        <taxon>Bacillati</taxon>
        <taxon>Actinomycetota</taxon>
        <taxon>Actinomycetes</taxon>
        <taxon>Micromonosporales</taxon>
        <taxon>Micromonosporaceae</taxon>
        <taxon>Micromonospora</taxon>
    </lineage>
</organism>
<dbReference type="RefSeq" id="WP_204034311.1">
    <property type="nucleotide sequence ID" value="NZ_BOPC01000024.1"/>
</dbReference>
<name>A0ABQ4J985_9ACTN</name>
<dbReference type="EMBL" id="BOPC01000024">
    <property type="protein sequence ID" value="GIJ26731.1"/>
    <property type="molecule type" value="Genomic_DNA"/>
</dbReference>
<evidence type="ECO:0000313" key="1">
    <source>
        <dbReference type="EMBL" id="GIJ26731.1"/>
    </source>
</evidence>
<proteinExistence type="predicted"/>
<keyword evidence="2" id="KW-1185">Reference proteome</keyword>